<feature type="domain" description="MADS-box" evidence="7">
    <location>
        <begin position="1"/>
        <end position="61"/>
    </location>
</feature>
<dbReference type="PROSITE" id="PS51297">
    <property type="entry name" value="K_BOX"/>
    <property type="match status" value="1"/>
</dbReference>
<dbReference type="InterPro" id="IPR033896">
    <property type="entry name" value="MEF2-like_N"/>
</dbReference>
<dbReference type="Proteomes" id="UP001281410">
    <property type="component" value="Unassembled WGS sequence"/>
</dbReference>
<dbReference type="PROSITE" id="PS50066">
    <property type="entry name" value="MADS_BOX_2"/>
    <property type="match status" value="1"/>
</dbReference>
<evidence type="ECO:0000256" key="2">
    <source>
        <dbReference type="ARBA" id="ARBA00023015"/>
    </source>
</evidence>
<protein>
    <submittedName>
        <fullName evidence="9">Uncharacterized protein</fullName>
    </submittedName>
</protein>
<keyword evidence="2" id="KW-0805">Transcription regulation</keyword>
<dbReference type="InterPro" id="IPR050142">
    <property type="entry name" value="MADS-box/MEF2_TF"/>
</dbReference>
<dbReference type="CDD" id="cd00265">
    <property type="entry name" value="MADS_MEF2_like"/>
    <property type="match status" value="1"/>
</dbReference>
<evidence type="ECO:0000256" key="6">
    <source>
        <dbReference type="SAM" id="Coils"/>
    </source>
</evidence>
<dbReference type="InterPro" id="IPR002487">
    <property type="entry name" value="TF_Kbox"/>
</dbReference>
<feature type="domain" description="K-box" evidence="8">
    <location>
        <begin position="86"/>
        <end position="178"/>
    </location>
</feature>
<keyword evidence="6" id="KW-0175">Coiled coil</keyword>
<evidence type="ECO:0000256" key="5">
    <source>
        <dbReference type="ARBA" id="ARBA00023242"/>
    </source>
</evidence>
<evidence type="ECO:0000313" key="10">
    <source>
        <dbReference type="Proteomes" id="UP001281410"/>
    </source>
</evidence>
<evidence type="ECO:0000259" key="7">
    <source>
        <dbReference type="PROSITE" id="PS50066"/>
    </source>
</evidence>
<dbReference type="GO" id="GO:0003700">
    <property type="term" value="F:DNA-binding transcription factor activity"/>
    <property type="evidence" value="ECO:0007669"/>
    <property type="project" value="InterPro"/>
</dbReference>
<evidence type="ECO:0000256" key="4">
    <source>
        <dbReference type="ARBA" id="ARBA00023163"/>
    </source>
</evidence>
<name>A0AAD9ZJN3_9ROSI</name>
<keyword evidence="5" id="KW-0539">Nucleus</keyword>
<dbReference type="FunFam" id="3.40.1810.10:FF:000003">
    <property type="entry name" value="MADS-box transcription factor MADS-MC"/>
    <property type="match status" value="1"/>
</dbReference>
<keyword evidence="3" id="KW-0238">DNA-binding</keyword>
<evidence type="ECO:0000313" key="9">
    <source>
        <dbReference type="EMBL" id="KAK3183157.1"/>
    </source>
</evidence>
<dbReference type="GO" id="GO:0000977">
    <property type="term" value="F:RNA polymerase II transcription regulatory region sequence-specific DNA binding"/>
    <property type="evidence" value="ECO:0007669"/>
    <property type="project" value="InterPro"/>
</dbReference>
<gene>
    <name evidence="9" type="ORF">Dsin_030443</name>
</gene>
<dbReference type="PRINTS" id="PR00404">
    <property type="entry name" value="MADSDOMAIN"/>
</dbReference>
<keyword evidence="4" id="KW-0804">Transcription</keyword>
<dbReference type="GO" id="GO:0046983">
    <property type="term" value="F:protein dimerization activity"/>
    <property type="evidence" value="ECO:0007669"/>
    <property type="project" value="InterPro"/>
</dbReference>
<dbReference type="InterPro" id="IPR036879">
    <property type="entry name" value="TF_MADSbox_sf"/>
</dbReference>
<evidence type="ECO:0000256" key="3">
    <source>
        <dbReference type="ARBA" id="ARBA00023125"/>
    </source>
</evidence>
<dbReference type="EMBL" id="JANJYJ010000010">
    <property type="protein sequence ID" value="KAK3183157.1"/>
    <property type="molecule type" value="Genomic_DNA"/>
</dbReference>
<feature type="coiled-coil region" evidence="6">
    <location>
        <begin position="86"/>
        <end position="176"/>
    </location>
</feature>
<dbReference type="GO" id="GO:0045944">
    <property type="term" value="P:positive regulation of transcription by RNA polymerase II"/>
    <property type="evidence" value="ECO:0007669"/>
    <property type="project" value="InterPro"/>
</dbReference>
<accession>A0AAD9ZJN3</accession>
<comment type="caution">
    <text evidence="9">The sequence shown here is derived from an EMBL/GenBank/DDBJ whole genome shotgun (WGS) entry which is preliminary data.</text>
</comment>
<sequence length="213" mass="25086">MGRGKVELKRIENQTSRQVTFSKRKSGILKKAFELSVLCEAEVAIIIFSPSGKFYQFATDEMDRIIARYRNEVGLLHSNHKQLRTEKSWKSEIEELEKSINIMEARLRHFSGEDIATLGVKELKQLERQLKIGVNRIRSKKKRVMTEQINSLKRRQKDLQEENLRLQQKVQLQELHDANLSLRNLGANRRIEFQQRYSLCTLLKNKNKNTKHI</sequence>
<dbReference type="Pfam" id="PF00319">
    <property type="entry name" value="SRF-TF"/>
    <property type="match status" value="1"/>
</dbReference>
<dbReference type="SMART" id="SM00432">
    <property type="entry name" value="MADS"/>
    <property type="match status" value="1"/>
</dbReference>
<keyword evidence="10" id="KW-1185">Reference proteome</keyword>
<evidence type="ECO:0000259" key="8">
    <source>
        <dbReference type="PROSITE" id="PS51297"/>
    </source>
</evidence>
<dbReference type="GO" id="GO:0005634">
    <property type="term" value="C:nucleus"/>
    <property type="evidence" value="ECO:0007669"/>
    <property type="project" value="UniProtKB-SubCell"/>
</dbReference>
<reference evidence="9" key="1">
    <citation type="journal article" date="2023" name="Plant J.">
        <title>Genome sequences and population genomics provide insights into the demographic history, inbreeding, and mutation load of two 'living fossil' tree species of Dipteronia.</title>
        <authorList>
            <person name="Feng Y."/>
            <person name="Comes H.P."/>
            <person name="Chen J."/>
            <person name="Zhu S."/>
            <person name="Lu R."/>
            <person name="Zhang X."/>
            <person name="Li P."/>
            <person name="Qiu J."/>
            <person name="Olsen K.M."/>
            <person name="Qiu Y."/>
        </authorList>
    </citation>
    <scope>NUCLEOTIDE SEQUENCE</scope>
    <source>
        <strain evidence="9">NBL</strain>
    </source>
</reference>
<dbReference type="SUPFAM" id="SSF55455">
    <property type="entry name" value="SRF-like"/>
    <property type="match status" value="1"/>
</dbReference>
<dbReference type="AlphaFoldDB" id="A0AAD9ZJN3"/>
<evidence type="ECO:0000256" key="1">
    <source>
        <dbReference type="ARBA" id="ARBA00004123"/>
    </source>
</evidence>
<dbReference type="InterPro" id="IPR002100">
    <property type="entry name" value="TF_MADSbox"/>
</dbReference>
<proteinExistence type="predicted"/>
<dbReference type="Gene3D" id="3.40.1810.10">
    <property type="entry name" value="Transcription factor, MADS-box"/>
    <property type="match status" value="1"/>
</dbReference>
<dbReference type="PROSITE" id="PS00350">
    <property type="entry name" value="MADS_BOX_1"/>
    <property type="match status" value="1"/>
</dbReference>
<comment type="subcellular location">
    <subcellularLocation>
        <location evidence="1">Nucleus</location>
    </subcellularLocation>
</comment>
<dbReference type="PANTHER" id="PTHR48019">
    <property type="entry name" value="SERUM RESPONSE FACTOR HOMOLOG"/>
    <property type="match status" value="1"/>
</dbReference>
<dbReference type="Pfam" id="PF01486">
    <property type="entry name" value="K-box"/>
    <property type="match status" value="1"/>
</dbReference>
<organism evidence="9 10">
    <name type="scientific">Dipteronia sinensis</name>
    <dbReference type="NCBI Taxonomy" id="43782"/>
    <lineage>
        <taxon>Eukaryota</taxon>
        <taxon>Viridiplantae</taxon>
        <taxon>Streptophyta</taxon>
        <taxon>Embryophyta</taxon>
        <taxon>Tracheophyta</taxon>
        <taxon>Spermatophyta</taxon>
        <taxon>Magnoliopsida</taxon>
        <taxon>eudicotyledons</taxon>
        <taxon>Gunneridae</taxon>
        <taxon>Pentapetalae</taxon>
        <taxon>rosids</taxon>
        <taxon>malvids</taxon>
        <taxon>Sapindales</taxon>
        <taxon>Sapindaceae</taxon>
        <taxon>Hippocastanoideae</taxon>
        <taxon>Acereae</taxon>
        <taxon>Dipteronia</taxon>
    </lineage>
</organism>